<feature type="non-terminal residue" evidence="3">
    <location>
        <position position="194"/>
    </location>
</feature>
<dbReference type="GO" id="GO:0005737">
    <property type="term" value="C:cytoplasm"/>
    <property type="evidence" value="ECO:0007669"/>
    <property type="project" value="InterPro"/>
</dbReference>
<dbReference type="Gene3D" id="3.60.110.10">
    <property type="entry name" value="Carbon-nitrogen hydrolase"/>
    <property type="match status" value="1"/>
</dbReference>
<dbReference type="GO" id="GO:0009435">
    <property type="term" value="P:NAD+ biosynthetic process"/>
    <property type="evidence" value="ECO:0007669"/>
    <property type="project" value="InterPro"/>
</dbReference>
<dbReference type="CDD" id="cd07570">
    <property type="entry name" value="GAT_Gln-NAD-synth"/>
    <property type="match status" value="1"/>
</dbReference>
<dbReference type="PANTHER" id="PTHR23090">
    <property type="entry name" value="NH 3 /GLUTAMINE-DEPENDENT NAD + SYNTHETASE"/>
    <property type="match status" value="1"/>
</dbReference>
<keyword evidence="1" id="KW-0436">Ligase</keyword>
<gene>
    <name evidence="3" type="ORF">METZ01_LOCUS154207</name>
</gene>
<feature type="domain" description="CN hydrolase" evidence="2">
    <location>
        <begin position="5"/>
        <end position="194"/>
    </location>
</feature>
<dbReference type="EMBL" id="UINC01025561">
    <property type="protein sequence ID" value="SVB01353.1"/>
    <property type="molecule type" value="Genomic_DNA"/>
</dbReference>
<dbReference type="PROSITE" id="PS50263">
    <property type="entry name" value="CN_HYDROLASE"/>
    <property type="match status" value="1"/>
</dbReference>
<sequence>MTNTLRIALAQLNLVVGDVPGNAERIAQVIHEARHQHGAQLVVFQELALCGYPPEDLLFHAGLSQRVASALENLQHRTQGIAALIGYPEYDGDRIFNSAVLLADGDIKGNYRKWELPNYSVFDEARYFTPGQETLVAEVNAVPIGITICEDVWEGEACAAAVRDGAHLIVTINGSPFELKKQVQREQVLGARAR</sequence>
<dbReference type="Pfam" id="PF00795">
    <property type="entry name" value="CN_hydrolase"/>
    <property type="match status" value="1"/>
</dbReference>
<reference evidence="3" key="1">
    <citation type="submission" date="2018-05" db="EMBL/GenBank/DDBJ databases">
        <authorList>
            <person name="Lanie J.A."/>
            <person name="Ng W.-L."/>
            <person name="Kazmierczak K.M."/>
            <person name="Andrzejewski T.M."/>
            <person name="Davidsen T.M."/>
            <person name="Wayne K.J."/>
            <person name="Tettelin H."/>
            <person name="Glass J.I."/>
            <person name="Rusch D."/>
            <person name="Podicherti R."/>
            <person name="Tsui H.-C.T."/>
            <person name="Winkler M.E."/>
        </authorList>
    </citation>
    <scope>NUCLEOTIDE SEQUENCE</scope>
</reference>
<evidence type="ECO:0000313" key="3">
    <source>
        <dbReference type="EMBL" id="SVB01353.1"/>
    </source>
</evidence>
<dbReference type="PANTHER" id="PTHR23090:SF9">
    <property type="entry name" value="GLUTAMINE-DEPENDENT NAD(+) SYNTHETASE"/>
    <property type="match status" value="1"/>
</dbReference>
<dbReference type="InterPro" id="IPR036526">
    <property type="entry name" value="C-N_Hydrolase_sf"/>
</dbReference>
<dbReference type="InterPro" id="IPR000132">
    <property type="entry name" value="Nitrilase/CN_hydratase_CS"/>
</dbReference>
<organism evidence="3">
    <name type="scientific">marine metagenome</name>
    <dbReference type="NCBI Taxonomy" id="408172"/>
    <lineage>
        <taxon>unclassified sequences</taxon>
        <taxon>metagenomes</taxon>
        <taxon>ecological metagenomes</taxon>
    </lineage>
</organism>
<accession>A0A382AK29</accession>
<dbReference type="SUPFAM" id="SSF56317">
    <property type="entry name" value="Carbon-nitrogen hydrolase"/>
    <property type="match status" value="1"/>
</dbReference>
<evidence type="ECO:0000259" key="2">
    <source>
        <dbReference type="PROSITE" id="PS50263"/>
    </source>
</evidence>
<dbReference type="GO" id="GO:0003952">
    <property type="term" value="F:NAD+ synthase (glutamine-hydrolyzing) activity"/>
    <property type="evidence" value="ECO:0007669"/>
    <property type="project" value="InterPro"/>
</dbReference>
<dbReference type="GO" id="GO:0000257">
    <property type="term" value="F:nitrilase activity"/>
    <property type="evidence" value="ECO:0007669"/>
    <property type="project" value="UniProtKB-ARBA"/>
</dbReference>
<dbReference type="AlphaFoldDB" id="A0A382AK29"/>
<evidence type="ECO:0000256" key="1">
    <source>
        <dbReference type="ARBA" id="ARBA00022598"/>
    </source>
</evidence>
<proteinExistence type="predicted"/>
<name>A0A382AK29_9ZZZZ</name>
<dbReference type="GO" id="GO:0004359">
    <property type="term" value="F:glutaminase activity"/>
    <property type="evidence" value="ECO:0007669"/>
    <property type="project" value="InterPro"/>
</dbReference>
<dbReference type="PROSITE" id="PS00920">
    <property type="entry name" value="NITRIL_CHT_1"/>
    <property type="match status" value="1"/>
</dbReference>
<dbReference type="InterPro" id="IPR003010">
    <property type="entry name" value="C-N_Hydrolase"/>
</dbReference>
<dbReference type="InterPro" id="IPR003694">
    <property type="entry name" value="NAD_synthase"/>
</dbReference>
<protein>
    <recommendedName>
        <fullName evidence="2">CN hydrolase domain-containing protein</fullName>
    </recommendedName>
</protein>